<dbReference type="Gene3D" id="1.10.10.10">
    <property type="entry name" value="Winged helix-like DNA-binding domain superfamily/Winged helix DNA-binding domain"/>
    <property type="match status" value="1"/>
</dbReference>
<dbReference type="GO" id="GO:0003677">
    <property type="term" value="F:DNA binding"/>
    <property type="evidence" value="ECO:0007669"/>
    <property type="project" value="UniProtKB-KW"/>
</dbReference>
<sequence length="214" mass="24781">MPEKETFEKLAYITIKEKILSGKLRVGDHIAEASIASELNISRTPVRKALAQLEAEQLIETKANRGATVIESEMSAGHFVSLLEIVEMLVLQTISKLENKRIPFDAQIFEEKKEMLRKHLQKKHEDLYMEVLFDSLKSFVHHMQNSYADRFIQMLESDFDLKAQKEIKVLPIILAEETEKGMNSVLKNLQNESYEEAKKDVKELINKFIVQTFR</sequence>
<dbReference type="PANTHER" id="PTHR43537:SF45">
    <property type="entry name" value="GNTR FAMILY REGULATORY PROTEIN"/>
    <property type="match status" value="1"/>
</dbReference>
<evidence type="ECO:0000313" key="5">
    <source>
        <dbReference type="EMBL" id="RDX00592.1"/>
    </source>
</evidence>
<name>A0A3D8TPR0_9LIST</name>
<keyword evidence="2" id="KW-0238">DNA-binding</keyword>
<dbReference type="InterPro" id="IPR000524">
    <property type="entry name" value="Tscrpt_reg_HTH_GntR"/>
</dbReference>
<evidence type="ECO:0000256" key="1">
    <source>
        <dbReference type="ARBA" id="ARBA00023015"/>
    </source>
</evidence>
<dbReference type="InterPro" id="IPR036388">
    <property type="entry name" value="WH-like_DNA-bd_sf"/>
</dbReference>
<dbReference type="RefSeq" id="WP_115752829.1">
    <property type="nucleotide sequence ID" value="NZ_LARY01000002.1"/>
</dbReference>
<keyword evidence="6" id="KW-1185">Reference proteome</keyword>
<evidence type="ECO:0000313" key="6">
    <source>
        <dbReference type="Proteomes" id="UP000257055"/>
    </source>
</evidence>
<evidence type="ECO:0000256" key="3">
    <source>
        <dbReference type="ARBA" id="ARBA00023163"/>
    </source>
</evidence>
<dbReference type="Proteomes" id="UP000257055">
    <property type="component" value="Unassembled WGS sequence"/>
</dbReference>
<dbReference type="CDD" id="cd07377">
    <property type="entry name" value="WHTH_GntR"/>
    <property type="match status" value="1"/>
</dbReference>
<gene>
    <name evidence="5" type="ORF">UR08_06225</name>
</gene>
<organism evidence="5 6">
    <name type="scientific">Listeria kieliensis</name>
    <dbReference type="NCBI Taxonomy" id="1621700"/>
    <lineage>
        <taxon>Bacteria</taxon>
        <taxon>Bacillati</taxon>
        <taxon>Bacillota</taxon>
        <taxon>Bacilli</taxon>
        <taxon>Bacillales</taxon>
        <taxon>Listeriaceae</taxon>
        <taxon>Listeria</taxon>
    </lineage>
</organism>
<feature type="domain" description="HTH gntR-type" evidence="4">
    <location>
        <begin position="5"/>
        <end position="72"/>
    </location>
</feature>
<dbReference type="EMBL" id="LARY01000002">
    <property type="protein sequence ID" value="RDX00592.1"/>
    <property type="molecule type" value="Genomic_DNA"/>
</dbReference>
<dbReference type="PANTHER" id="PTHR43537">
    <property type="entry name" value="TRANSCRIPTIONAL REGULATOR, GNTR FAMILY"/>
    <property type="match status" value="1"/>
</dbReference>
<proteinExistence type="predicted"/>
<dbReference type="GO" id="GO:0003700">
    <property type="term" value="F:DNA-binding transcription factor activity"/>
    <property type="evidence" value="ECO:0007669"/>
    <property type="project" value="InterPro"/>
</dbReference>
<accession>A0A3D8TPR0</accession>
<keyword evidence="1" id="KW-0805">Transcription regulation</keyword>
<dbReference type="SMART" id="SM00345">
    <property type="entry name" value="HTH_GNTR"/>
    <property type="match status" value="1"/>
</dbReference>
<dbReference type="InterPro" id="IPR036390">
    <property type="entry name" value="WH_DNA-bd_sf"/>
</dbReference>
<dbReference type="Pfam" id="PF00392">
    <property type="entry name" value="GntR"/>
    <property type="match status" value="1"/>
</dbReference>
<evidence type="ECO:0000256" key="2">
    <source>
        <dbReference type="ARBA" id="ARBA00023125"/>
    </source>
</evidence>
<dbReference type="PROSITE" id="PS50949">
    <property type="entry name" value="HTH_GNTR"/>
    <property type="match status" value="1"/>
</dbReference>
<reference evidence="6" key="1">
    <citation type="submission" date="2015-04" db="EMBL/GenBank/DDBJ databases">
        <authorList>
            <person name="Schardt J."/>
            <person name="Mueller-Herbst S."/>
            <person name="Scherer S."/>
            <person name="Huptas C."/>
        </authorList>
    </citation>
    <scope>NUCLEOTIDE SEQUENCE [LARGE SCALE GENOMIC DNA]</scope>
    <source>
        <strain evidence="6">Kiel-L1</strain>
    </source>
</reference>
<comment type="caution">
    <text evidence="5">The sequence shown here is derived from an EMBL/GenBank/DDBJ whole genome shotgun (WGS) entry which is preliminary data.</text>
</comment>
<dbReference type="AlphaFoldDB" id="A0A3D8TPR0"/>
<dbReference type="SUPFAM" id="SSF46785">
    <property type="entry name" value="Winged helix' DNA-binding domain"/>
    <property type="match status" value="1"/>
</dbReference>
<protein>
    <submittedName>
        <fullName evidence="5">GntR family transcriptional regulator</fullName>
    </submittedName>
</protein>
<evidence type="ECO:0000259" key="4">
    <source>
        <dbReference type="PROSITE" id="PS50949"/>
    </source>
</evidence>
<keyword evidence="3" id="KW-0804">Transcription</keyword>